<dbReference type="Pfam" id="PF11641">
    <property type="entry name" value="Antigen_Bd37"/>
    <property type="match status" value="1"/>
</dbReference>
<evidence type="ECO:0000313" key="6">
    <source>
        <dbReference type="Proteomes" id="UP001195914"/>
    </source>
</evidence>
<dbReference type="InterPro" id="IPR021669">
    <property type="entry name" value="Bd37_core"/>
</dbReference>
<proteinExistence type="predicted"/>
<dbReference type="Proteomes" id="UP001195914">
    <property type="component" value="Unassembled WGS sequence"/>
</dbReference>
<dbReference type="Gene3D" id="1.10.4170.10">
    <property type="entry name" value="Glycosylphosphatidylinositol-anchored merozoite surface protein"/>
    <property type="match status" value="1"/>
</dbReference>
<feature type="non-terminal residue" evidence="5">
    <location>
        <position position="324"/>
    </location>
</feature>
<gene>
    <name evidence="5" type="ORF">X943_001545</name>
</gene>
<dbReference type="AlphaFoldDB" id="A0AAD9LE34"/>
<keyword evidence="5" id="KW-0477">Merozoite</keyword>
<feature type="region of interest" description="Disordered" evidence="2">
    <location>
        <begin position="36"/>
        <end position="66"/>
    </location>
</feature>
<accession>A0AAD9LE34</accession>
<feature type="coiled-coil region" evidence="1">
    <location>
        <begin position="179"/>
        <end position="219"/>
    </location>
</feature>
<name>A0AAD9LE34_BABDI</name>
<organism evidence="5 6">
    <name type="scientific">Babesia divergens</name>
    <dbReference type="NCBI Taxonomy" id="32595"/>
    <lineage>
        <taxon>Eukaryota</taxon>
        <taxon>Sar</taxon>
        <taxon>Alveolata</taxon>
        <taxon>Apicomplexa</taxon>
        <taxon>Aconoidasida</taxon>
        <taxon>Piroplasmida</taxon>
        <taxon>Babesiidae</taxon>
        <taxon>Babesia</taxon>
    </lineage>
</organism>
<feature type="signal peptide" evidence="3">
    <location>
        <begin position="1"/>
        <end position="21"/>
    </location>
</feature>
<evidence type="ECO:0000256" key="2">
    <source>
        <dbReference type="SAM" id="MobiDB-lite"/>
    </source>
</evidence>
<evidence type="ECO:0000259" key="4">
    <source>
        <dbReference type="Pfam" id="PF11641"/>
    </source>
</evidence>
<feature type="compositionally biased region" description="Polar residues" evidence="2">
    <location>
        <begin position="304"/>
        <end position="324"/>
    </location>
</feature>
<reference evidence="5" key="1">
    <citation type="journal article" date="2014" name="Nucleic Acids Res.">
        <title>The evolutionary dynamics of variant antigen genes in Babesia reveal a history of genomic innovation underlying host-parasite interaction.</title>
        <authorList>
            <person name="Jackson A.P."/>
            <person name="Otto T.D."/>
            <person name="Darby A."/>
            <person name="Ramaprasad A."/>
            <person name="Xia D."/>
            <person name="Echaide I.E."/>
            <person name="Farber M."/>
            <person name="Gahlot S."/>
            <person name="Gamble J."/>
            <person name="Gupta D."/>
            <person name="Gupta Y."/>
            <person name="Jackson L."/>
            <person name="Malandrin L."/>
            <person name="Malas T.B."/>
            <person name="Moussa E."/>
            <person name="Nair M."/>
            <person name="Reid A.J."/>
            <person name="Sanders M."/>
            <person name="Sharma J."/>
            <person name="Tracey A."/>
            <person name="Quail M.A."/>
            <person name="Weir W."/>
            <person name="Wastling J.M."/>
            <person name="Hall N."/>
            <person name="Willadsen P."/>
            <person name="Lingelbach K."/>
            <person name="Shiels B."/>
            <person name="Tait A."/>
            <person name="Berriman M."/>
            <person name="Allred D.R."/>
            <person name="Pain A."/>
        </authorList>
    </citation>
    <scope>NUCLEOTIDE SEQUENCE</scope>
    <source>
        <strain evidence="5">1802A</strain>
    </source>
</reference>
<dbReference type="InterPro" id="IPR038272">
    <property type="entry name" value="Bd37_core_sf"/>
</dbReference>
<keyword evidence="3" id="KW-0732">Signal</keyword>
<protein>
    <submittedName>
        <fullName evidence="5">Glycosylphosphatidylinositol-anchored merozoite surface protein</fullName>
    </submittedName>
</protein>
<evidence type="ECO:0000256" key="1">
    <source>
        <dbReference type="SAM" id="Coils"/>
    </source>
</evidence>
<keyword evidence="1" id="KW-0175">Coiled coil</keyword>
<evidence type="ECO:0000256" key="3">
    <source>
        <dbReference type="SAM" id="SignalP"/>
    </source>
</evidence>
<feature type="compositionally biased region" description="Polar residues" evidence="2">
    <location>
        <begin position="36"/>
        <end position="47"/>
    </location>
</feature>
<evidence type="ECO:0000313" key="5">
    <source>
        <dbReference type="EMBL" id="KAK1932946.1"/>
    </source>
</evidence>
<feature type="domain" description="Bd37 core" evidence="4">
    <location>
        <begin position="76"/>
        <end position="300"/>
    </location>
</feature>
<feature type="region of interest" description="Disordered" evidence="2">
    <location>
        <begin position="300"/>
        <end position="324"/>
    </location>
</feature>
<reference evidence="5" key="2">
    <citation type="submission" date="2021-05" db="EMBL/GenBank/DDBJ databases">
        <authorList>
            <person name="Pain A."/>
        </authorList>
    </citation>
    <scope>NUCLEOTIDE SEQUENCE</scope>
    <source>
        <strain evidence="5">1802A</strain>
    </source>
</reference>
<sequence length="324" mass="35055">MNTTKFLNTAAVCLLAMGFNGQSVICNDTVAKSAVTSPTTADQPSKTVTEEGSPAPQPPVEPEQVTDKSAVQIVGKSLELVLKELKGQRETFLSKITESSGSFTILQLVDFLRIVDGNLLLKVEQGKIDEVGVKVKAYLDSIGIKGQNVEESLGNLMVKVYQNKGASNDATQGDGNGDNEQLNTLLKAFAKELKAEIERQGEKKDNQTLLANLNAQNEEFAKKFNTVSPSFLTSQEISAFLTVPEYGASTDHSRWKTVEKKINEKVGQTDATRELLIVIGELIEQREHIMDLIYGPIGNHGVPSESSQGSSPKKPSFASVPSSL</sequence>
<comment type="caution">
    <text evidence="5">The sequence shown here is derived from an EMBL/GenBank/DDBJ whole genome shotgun (WGS) entry which is preliminary data.</text>
</comment>
<dbReference type="EMBL" id="JAHBMH010000073">
    <property type="protein sequence ID" value="KAK1932946.1"/>
    <property type="molecule type" value="Genomic_DNA"/>
</dbReference>
<feature type="chain" id="PRO_5041989244" evidence="3">
    <location>
        <begin position="22"/>
        <end position="324"/>
    </location>
</feature>
<keyword evidence="6" id="KW-1185">Reference proteome</keyword>